<feature type="region of interest" description="Disordered" evidence="1">
    <location>
        <begin position="1"/>
        <end position="23"/>
    </location>
</feature>
<evidence type="ECO:0000256" key="1">
    <source>
        <dbReference type="SAM" id="MobiDB-lite"/>
    </source>
</evidence>
<sequence length="477" mass="50890">MPQRHAGRGRQLGEGAQRADGRHVQLRVDRPVVEDARQRLHRGLLVGAHGRVLQPRGRRHAKLRAGRVQQPHEQRLRLGPLLAEVPDEPHDDAVDAGVLLGHLGQKGGEDALGDGLKRLRALVAQADARRGAQQHGEGLAPRGRAHRLGQPLHLIRRLGADAGHGRRGVLPLGRVGPGREDEREQGGHGLPRLSAIAAHFPQGPAPGVRVRAAQVLHQLPHPRVPRPGVVGELGPRHVQVLKVGDEADGTAVLGQPPPRGLGAGVARGAGAPARREDDDVGPGGRIHRQRGAGPGRRAGRGRGFEEGRGGLRGLLHRVRVEEGQHVGRGRGAMEGAGTRHLRALLSPGSQLPPGGTGVLELNHRHGHELTGLRGAGPARVQDAEQDRVAARCHGAGEGLAVVQREQDEQVRFGDGARGQTQRMTRHHPAAGQHQGSRVMCGYPDRLAMIQQDPPAIECCQQIIPAGVYAGQAHCNRW</sequence>
<comment type="caution">
    <text evidence="2">The sequence shown here is derived from an EMBL/GenBank/DDBJ whole genome shotgun (WGS) entry which is preliminary data.</text>
</comment>
<protein>
    <submittedName>
        <fullName evidence="2">Melanocortin 1 receptor</fullName>
    </submittedName>
</protein>
<feature type="region of interest" description="Disordered" evidence="1">
    <location>
        <begin position="253"/>
        <end position="309"/>
    </location>
</feature>
<proteinExistence type="predicted"/>
<feature type="region of interest" description="Disordered" evidence="1">
    <location>
        <begin position="168"/>
        <end position="188"/>
    </location>
</feature>
<evidence type="ECO:0000313" key="3">
    <source>
        <dbReference type="Proteomes" id="UP000032702"/>
    </source>
</evidence>
<dbReference type="AlphaFoldDB" id="Q08S73"/>
<organism evidence="2 3">
    <name type="scientific">Stigmatella aurantiaca (strain DW4/3-1)</name>
    <dbReference type="NCBI Taxonomy" id="378806"/>
    <lineage>
        <taxon>Bacteria</taxon>
        <taxon>Pseudomonadati</taxon>
        <taxon>Myxococcota</taxon>
        <taxon>Myxococcia</taxon>
        <taxon>Myxococcales</taxon>
        <taxon>Cystobacterineae</taxon>
        <taxon>Archangiaceae</taxon>
        <taxon>Stigmatella</taxon>
    </lineage>
</organism>
<keyword evidence="2" id="KW-0675">Receptor</keyword>
<evidence type="ECO:0000313" key="2">
    <source>
        <dbReference type="EMBL" id="EAU63335.1"/>
    </source>
</evidence>
<feature type="compositionally biased region" description="Basic and acidic residues" evidence="1">
    <location>
        <begin position="177"/>
        <end position="186"/>
    </location>
</feature>
<feature type="region of interest" description="Disordered" evidence="1">
    <location>
        <begin position="416"/>
        <end position="436"/>
    </location>
</feature>
<dbReference type="EMBL" id="AAMD01000169">
    <property type="protein sequence ID" value="EAU63335.1"/>
    <property type="molecule type" value="Genomic_DNA"/>
</dbReference>
<dbReference type="Proteomes" id="UP000032702">
    <property type="component" value="Unassembled WGS sequence"/>
</dbReference>
<accession>Q08S73</accession>
<reference evidence="2 3" key="1">
    <citation type="submission" date="2006-04" db="EMBL/GenBank/DDBJ databases">
        <authorList>
            <person name="Nierman W.C."/>
        </authorList>
    </citation>
    <scope>NUCLEOTIDE SEQUENCE [LARGE SCALE GENOMIC DNA]</scope>
    <source>
        <strain evidence="2 3">DW4/3-1</strain>
    </source>
</reference>
<name>Q08S73_STIAD</name>
<gene>
    <name evidence="2" type="ORF">STIAU_1703</name>
</gene>